<keyword evidence="6" id="KW-0521">NADP</keyword>
<reference evidence="19 20" key="1">
    <citation type="journal article" date="2018" name="Mol. Biol. Evol.">
        <title>Broad Genomic Sampling Reveals a Smut Pathogenic Ancestry of the Fungal Clade Ustilaginomycotina.</title>
        <authorList>
            <person name="Kijpornyongpan T."/>
            <person name="Mondo S.J."/>
            <person name="Barry K."/>
            <person name="Sandor L."/>
            <person name="Lee J."/>
            <person name="Lipzen A."/>
            <person name="Pangilinan J."/>
            <person name="LaButti K."/>
            <person name="Hainaut M."/>
            <person name="Henrissat B."/>
            <person name="Grigoriev I.V."/>
            <person name="Spatafora J.W."/>
            <person name="Aime M.C."/>
        </authorList>
    </citation>
    <scope>NUCLEOTIDE SEQUENCE [LARGE SCALE GENOMIC DNA]</scope>
    <source>
        <strain evidence="19 20">MCA 5214</strain>
    </source>
</reference>
<evidence type="ECO:0000256" key="3">
    <source>
        <dbReference type="ARBA" id="ARBA00022643"/>
    </source>
</evidence>
<evidence type="ECO:0000256" key="4">
    <source>
        <dbReference type="ARBA" id="ARBA00022664"/>
    </source>
</evidence>
<keyword evidence="7" id="KW-0560">Oxidoreductase</keyword>
<feature type="compositionally biased region" description="Basic and acidic residues" evidence="17">
    <location>
        <begin position="472"/>
        <end position="504"/>
    </location>
</feature>
<evidence type="ECO:0000256" key="17">
    <source>
        <dbReference type="SAM" id="MobiDB-lite"/>
    </source>
</evidence>
<comment type="catalytic activity">
    <reaction evidence="13">
        <text>a 5,6-dihydrouridine in mRNA + NAD(+) = a uridine in mRNA + NADH + H(+)</text>
        <dbReference type="Rhea" id="RHEA:69851"/>
        <dbReference type="Rhea" id="RHEA-COMP:14658"/>
        <dbReference type="Rhea" id="RHEA-COMP:17789"/>
        <dbReference type="ChEBI" id="CHEBI:15378"/>
        <dbReference type="ChEBI" id="CHEBI:57540"/>
        <dbReference type="ChEBI" id="CHEBI:57945"/>
        <dbReference type="ChEBI" id="CHEBI:65315"/>
        <dbReference type="ChEBI" id="CHEBI:74443"/>
    </reaction>
    <physiologicalReaction direction="right-to-left" evidence="13">
        <dbReference type="Rhea" id="RHEA:69853"/>
    </physiologicalReaction>
</comment>
<comment type="cofactor">
    <cofactor evidence="1">
        <name>FMN</name>
        <dbReference type="ChEBI" id="CHEBI:58210"/>
    </cofactor>
</comment>
<dbReference type="InterPro" id="IPR035587">
    <property type="entry name" value="DUS-like_FMN-bd"/>
</dbReference>
<comment type="catalytic activity">
    <reaction evidence="12">
        <text>5,6-dihydrouridine(16) in tRNA + NADP(+) = uridine(16) in tRNA + NADPH + H(+)</text>
        <dbReference type="Rhea" id="RHEA:53376"/>
        <dbReference type="Rhea" id="RHEA-COMP:13543"/>
        <dbReference type="Rhea" id="RHEA-COMP:13544"/>
        <dbReference type="ChEBI" id="CHEBI:15378"/>
        <dbReference type="ChEBI" id="CHEBI:57783"/>
        <dbReference type="ChEBI" id="CHEBI:58349"/>
        <dbReference type="ChEBI" id="CHEBI:65315"/>
        <dbReference type="ChEBI" id="CHEBI:74443"/>
        <dbReference type="EC" id="1.3.1.88"/>
    </reaction>
    <physiologicalReaction direction="right-to-left" evidence="12">
        <dbReference type="Rhea" id="RHEA:53378"/>
    </physiologicalReaction>
</comment>
<dbReference type="OrthoDB" id="272303at2759"/>
<dbReference type="EMBL" id="KZ819680">
    <property type="protein sequence ID" value="PWN24512.1"/>
    <property type="molecule type" value="Genomic_DNA"/>
</dbReference>
<organism evidence="19 20">
    <name type="scientific">Jaminaea rosea</name>
    <dbReference type="NCBI Taxonomy" id="1569628"/>
    <lineage>
        <taxon>Eukaryota</taxon>
        <taxon>Fungi</taxon>
        <taxon>Dikarya</taxon>
        <taxon>Basidiomycota</taxon>
        <taxon>Ustilaginomycotina</taxon>
        <taxon>Exobasidiomycetes</taxon>
        <taxon>Microstromatales</taxon>
        <taxon>Microstromatales incertae sedis</taxon>
        <taxon>Jaminaea</taxon>
    </lineage>
</organism>
<gene>
    <name evidence="19" type="ORF">BDZ90DRAFT_244383</name>
</gene>
<evidence type="ECO:0000256" key="12">
    <source>
        <dbReference type="ARBA" id="ARBA00047652"/>
    </source>
</evidence>
<proteinExistence type="inferred from homology"/>
<evidence type="ECO:0000256" key="6">
    <source>
        <dbReference type="ARBA" id="ARBA00022857"/>
    </source>
</evidence>
<sequence length="542" mass="59178">MTPSISAAMTSPSAPASDAGPSTTPRPRRPSHSTPLPPLLPISSFPTPAPPPHAKPSGYTFYHTTLGSPRHIVAPMVAASELPWRKLSRRIGGADLCYSPMISSSSFVNSLRAKGKSAQRSVLNWFNTATREEGHGQDSKLIIQLAGNDPTVLLEAATHLQSHCLGIDLNLGCPQHIAKRGHYGSFLQEDWPLIHSLISTLHTNLTVPVTAKMRVFPSVEHTIAYARMLEHAGAQIITVHGRTREQKGHKTGLADWEMIRAVKSAVSVPVFANGNVLYREDVEACLSATGADGVMSAEGNLYNPLIFAGEQLLSSLPTSLLPYRDSDASPEAAWRSFPYIPALAHEYLDEVAACRKRVDHSAVKGHMFKICRPALERHKELRGVLGKAQLRYVDAEEREEEAGQGQGEAVVREYREAVSALDEKLTADKQDPLYLQPPKDWGSSSLSASVTEEKYVPHWLAQPYFRPALPLPEEKTKGEKKGEVEKVGVDTRDVQGRGEKRVVDLEEANGGEANEKGNAEDGHKKVRLSEPTTAAQNPILEV</sequence>
<comment type="catalytic activity">
    <reaction evidence="14">
        <text>5,6-dihydrouridine(16) in tRNA + NAD(+) = uridine(16) in tRNA + NADH + H(+)</text>
        <dbReference type="Rhea" id="RHEA:53380"/>
        <dbReference type="Rhea" id="RHEA-COMP:13543"/>
        <dbReference type="Rhea" id="RHEA-COMP:13544"/>
        <dbReference type="ChEBI" id="CHEBI:15378"/>
        <dbReference type="ChEBI" id="CHEBI:57540"/>
        <dbReference type="ChEBI" id="CHEBI:57945"/>
        <dbReference type="ChEBI" id="CHEBI:65315"/>
        <dbReference type="ChEBI" id="CHEBI:74443"/>
        <dbReference type="EC" id="1.3.1.88"/>
    </reaction>
    <physiologicalReaction direction="right-to-left" evidence="14">
        <dbReference type="Rhea" id="RHEA:53382"/>
    </physiologicalReaction>
</comment>
<evidence type="ECO:0000256" key="14">
    <source>
        <dbReference type="ARBA" id="ARBA00048934"/>
    </source>
</evidence>
<feature type="domain" description="DUS-like FMN-binding" evidence="18">
    <location>
        <begin position="73"/>
        <end position="311"/>
    </location>
</feature>
<keyword evidence="2" id="KW-0285">Flavoprotein</keyword>
<name>A0A316UGX4_9BASI</name>
<keyword evidence="8" id="KW-0520">NAD</keyword>
<evidence type="ECO:0000259" key="18">
    <source>
        <dbReference type="Pfam" id="PF01207"/>
    </source>
</evidence>
<dbReference type="Gene3D" id="3.20.20.70">
    <property type="entry name" value="Aldolase class I"/>
    <property type="match status" value="1"/>
</dbReference>
<dbReference type="SUPFAM" id="SSF51395">
    <property type="entry name" value="FMN-linked oxidoreductases"/>
    <property type="match status" value="1"/>
</dbReference>
<dbReference type="GO" id="GO:0006397">
    <property type="term" value="P:mRNA processing"/>
    <property type="evidence" value="ECO:0007669"/>
    <property type="project" value="UniProtKB-KW"/>
</dbReference>
<keyword evidence="3" id="KW-0288">FMN</keyword>
<comment type="catalytic activity">
    <reaction evidence="16">
        <text>5,6-dihydrouridine(17) in tRNA + NADP(+) = uridine(17) in tRNA + NADPH + H(+)</text>
        <dbReference type="Rhea" id="RHEA:53368"/>
        <dbReference type="Rhea" id="RHEA-COMP:13541"/>
        <dbReference type="Rhea" id="RHEA-COMP:13542"/>
        <dbReference type="ChEBI" id="CHEBI:15378"/>
        <dbReference type="ChEBI" id="CHEBI:57783"/>
        <dbReference type="ChEBI" id="CHEBI:58349"/>
        <dbReference type="ChEBI" id="CHEBI:65315"/>
        <dbReference type="ChEBI" id="CHEBI:74443"/>
        <dbReference type="EC" id="1.3.1.88"/>
    </reaction>
    <physiologicalReaction direction="right-to-left" evidence="16">
        <dbReference type="Rhea" id="RHEA:53370"/>
    </physiologicalReaction>
</comment>
<protein>
    <recommendedName>
        <fullName evidence="10">tRNA-dihydrouridine(16/17) synthase [NAD(P)(+)]</fullName>
        <ecNumber evidence="10">1.3.1.88</ecNumber>
    </recommendedName>
</protein>
<dbReference type="Proteomes" id="UP000245884">
    <property type="component" value="Unassembled WGS sequence"/>
</dbReference>
<evidence type="ECO:0000256" key="15">
    <source>
        <dbReference type="ARBA" id="ARBA00049447"/>
    </source>
</evidence>
<dbReference type="RefSeq" id="XP_025359124.1">
    <property type="nucleotide sequence ID" value="XM_025507462.1"/>
</dbReference>
<evidence type="ECO:0000313" key="19">
    <source>
        <dbReference type="EMBL" id="PWN24512.1"/>
    </source>
</evidence>
<evidence type="ECO:0000313" key="20">
    <source>
        <dbReference type="Proteomes" id="UP000245884"/>
    </source>
</evidence>
<evidence type="ECO:0000256" key="1">
    <source>
        <dbReference type="ARBA" id="ARBA00001917"/>
    </source>
</evidence>
<feature type="compositionally biased region" description="Low complexity" evidence="17">
    <location>
        <begin position="1"/>
        <end position="25"/>
    </location>
</feature>
<dbReference type="AlphaFoldDB" id="A0A316UGX4"/>
<dbReference type="InterPro" id="IPR013785">
    <property type="entry name" value="Aldolase_TIM"/>
</dbReference>
<evidence type="ECO:0000256" key="5">
    <source>
        <dbReference type="ARBA" id="ARBA00022694"/>
    </source>
</evidence>
<keyword evidence="5" id="KW-0819">tRNA processing</keyword>
<evidence type="ECO:0000256" key="2">
    <source>
        <dbReference type="ARBA" id="ARBA00022630"/>
    </source>
</evidence>
<dbReference type="GeneID" id="37029285"/>
<dbReference type="GO" id="GO:0050660">
    <property type="term" value="F:flavin adenine dinucleotide binding"/>
    <property type="evidence" value="ECO:0007669"/>
    <property type="project" value="InterPro"/>
</dbReference>
<keyword evidence="4" id="KW-0507">mRNA processing</keyword>
<dbReference type="STRING" id="1569628.A0A316UGX4"/>
<evidence type="ECO:0000256" key="10">
    <source>
        <dbReference type="ARBA" id="ARBA00038890"/>
    </source>
</evidence>
<dbReference type="PANTHER" id="PTHR11082">
    <property type="entry name" value="TRNA-DIHYDROURIDINE SYNTHASE"/>
    <property type="match status" value="1"/>
</dbReference>
<dbReference type="PANTHER" id="PTHR11082:SF5">
    <property type="entry name" value="TRNA-DIHYDROURIDINE(16_17) SYNTHASE [NAD(P)(+)]-LIKE"/>
    <property type="match status" value="1"/>
</dbReference>
<dbReference type="EC" id="1.3.1.88" evidence="10"/>
<dbReference type="InterPro" id="IPR018517">
    <property type="entry name" value="tRNA_hU_synthase_CS"/>
</dbReference>
<evidence type="ECO:0000256" key="13">
    <source>
        <dbReference type="ARBA" id="ARBA00048342"/>
    </source>
</evidence>
<accession>A0A316UGX4</accession>
<comment type="similarity">
    <text evidence="9">Belongs to the Dus family. Dus1 subfamily.</text>
</comment>
<evidence type="ECO:0000256" key="11">
    <source>
        <dbReference type="ARBA" id="ARBA00047287"/>
    </source>
</evidence>
<dbReference type="CDD" id="cd02801">
    <property type="entry name" value="DUS_like_FMN"/>
    <property type="match status" value="1"/>
</dbReference>
<feature type="compositionally biased region" description="Basic and acidic residues" evidence="17">
    <location>
        <begin position="513"/>
        <end position="523"/>
    </location>
</feature>
<evidence type="ECO:0000256" key="16">
    <source>
        <dbReference type="ARBA" id="ARBA00049467"/>
    </source>
</evidence>
<evidence type="ECO:0000256" key="9">
    <source>
        <dbReference type="ARBA" id="ARBA00038313"/>
    </source>
</evidence>
<comment type="catalytic activity">
    <reaction evidence="11">
        <text>5,6-dihydrouridine(17) in tRNA + NAD(+) = uridine(17) in tRNA + NADH + H(+)</text>
        <dbReference type="Rhea" id="RHEA:53372"/>
        <dbReference type="Rhea" id="RHEA-COMP:13541"/>
        <dbReference type="Rhea" id="RHEA-COMP:13542"/>
        <dbReference type="ChEBI" id="CHEBI:15378"/>
        <dbReference type="ChEBI" id="CHEBI:57540"/>
        <dbReference type="ChEBI" id="CHEBI:57945"/>
        <dbReference type="ChEBI" id="CHEBI:65315"/>
        <dbReference type="ChEBI" id="CHEBI:74443"/>
        <dbReference type="EC" id="1.3.1.88"/>
    </reaction>
    <physiologicalReaction direction="right-to-left" evidence="11">
        <dbReference type="Rhea" id="RHEA:53374"/>
    </physiologicalReaction>
</comment>
<dbReference type="Pfam" id="PF01207">
    <property type="entry name" value="Dus"/>
    <property type="match status" value="1"/>
</dbReference>
<dbReference type="GO" id="GO:0017150">
    <property type="term" value="F:tRNA dihydrouridine synthase activity"/>
    <property type="evidence" value="ECO:0007669"/>
    <property type="project" value="InterPro"/>
</dbReference>
<keyword evidence="20" id="KW-1185">Reference proteome</keyword>
<comment type="catalytic activity">
    <reaction evidence="15">
        <text>a 5,6-dihydrouridine in mRNA + NADP(+) = a uridine in mRNA + NADPH + H(+)</text>
        <dbReference type="Rhea" id="RHEA:69855"/>
        <dbReference type="Rhea" id="RHEA-COMP:14658"/>
        <dbReference type="Rhea" id="RHEA-COMP:17789"/>
        <dbReference type="ChEBI" id="CHEBI:15378"/>
        <dbReference type="ChEBI" id="CHEBI:57783"/>
        <dbReference type="ChEBI" id="CHEBI:58349"/>
        <dbReference type="ChEBI" id="CHEBI:65315"/>
        <dbReference type="ChEBI" id="CHEBI:74443"/>
    </reaction>
    <physiologicalReaction direction="right-to-left" evidence="15">
        <dbReference type="Rhea" id="RHEA:69857"/>
    </physiologicalReaction>
</comment>
<evidence type="ECO:0000256" key="8">
    <source>
        <dbReference type="ARBA" id="ARBA00023027"/>
    </source>
</evidence>
<dbReference type="PROSITE" id="PS01136">
    <property type="entry name" value="UPF0034"/>
    <property type="match status" value="1"/>
</dbReference>
<feature type="region of interest" description="Disordered" evidence="17">
    <location>
        <begin position="1"/>
        <end position="53"/>
    </location>
</feature>
<evidence type="ECO:0000256" key="7">
    <source>
        <dbReference type="ARBA" id="ARBA00023002"/>
    </source>
</evidence>
<feature type="region of interest" description="Disordered" evidence="17">
    <location>
        <begin position="470"/>
        <end position="542"/>
    </location>
</feature>